<dbReference type="InterPro" id="IPR013783">
    <property type="entry name" value="Ig-like_fold"/>
</dbReference>
<comment type="caution">
    <text evidence="3">The sequence shown here is derived from an EMBL/GenBank/DDBJ whole genome shotgun (WGS) entry which is preliminary data.</text>
</comment>
<organism evidence="3 4">
    <name type="scientific">Ilyomonas limi</name>
    <dbReference type="NCBI Taxonomy" id="2575867"/>
    <lineage>
        <taxon>Bacteria</taxon>
        <taxon>Pseudomonadati</taxon>
        <taxon>Bacteroidota</taxon>
        <taxon>Chitinophagia</taxon>
        <taxon>Chitinophagales</taxon>
        <taxon>Chitinophagaceae</taxon>
        <taxon>Ilyomonas</taxon>
    </lineage>
</organism>
<dbReference type="Proteomes" id="UP000305848">
    <property type="component" value="Unassembled WGS sequence"/>
</dbReference>
<keyword evidence="1" id="KW-0732">Signal</keyword>
<sequence length="386" mass="41248">MKKMYTQPARSLRLLLPAAVCFCYALSPHASYGQTYYSTFGNPTGKFSVTEPSGNTCNAPAVQDAAAFADGNINNFTSIKGSISSPLTCTNGGYTFTTFLNLPPDSPYVSAGLQAGFRIKVPSGINIARLTQNISIQTFLGTTMQESYNGDSIHPIDLATDSSRFIVYVNTRKNFNRLQLTVNSNIIPLNTIFEFDVIYAIASNAQLLPVTISSYNATAAGNNVTVSWQSLNEVNLSGYRIEKSSNNGTSYTAVAMLPAKGGSGAISYSYTDKAVANGNYLYRIVAIDKDGFAKTTNAVLVTIAGKAFLKLMPSIVKGGQAVIVNSGIAGNYQLAVFDLQGRMVKQQQVNSNDKVMINTSGLSAGTYVVKIMTPSGGIMQAKFIVD</sequence>
<dbReference type="InterPro" id="IPR036116">
    <property type="entry name" value="FN3_sf"/>
</dbReference>
<dbReference type="SUPFAM" id="SSF49265">
    <property type="entry name" value="Fibronectin type III"/>
    <property type="match status" value="1"/>
</dbReference>
<reference evidence="3 4" key="1">
    <citation type="submission" date="2019-05" db="EMBL/GenBank/DDBJ databases">
        <title>Panacibacter sp. strain 17mud1-8 Genome sequencing and assembly.</title>
        <authorList>
            <person name="Chhetri G."/>
        </authorList>
    </citation>
    <scope>NUCLEOTIDE SEQUENCE [LARGE SCALE GENOMIC DNA]</scope>
    <source>
        <strain evidence="3 4">17mud1-8</strain>
    </source>
</reference>
<dbReference type="NCBIfam" id="TIGR04183">
    <property type="entry name" value="Por_Secre_tail"/>
    <property type="match status" value="1"/>
</dbReference>
<evidence type="ECO:0000313" key="3">
    <source>
        <dbReference type="EMBL" id="TKK68573.1"/>
    </source>
</evidence>
<feature type="chain" id="PRO_5020654907" evidence="1">
    <location>
        <begin position="31"/>
        <end position="386"/>
    </location>
</feature>
<gene>
    <name evidence="3" type="ORF">FC093_10650</name>
</gene>
<name>A0A4V5UUC8_9BACT</name>
<dbReference type="RefSeq" id="WP_137261761.1">
    <property type="nucleotide sequence ID" value="NZ_SZQL01000007.1"/>
</dbReference>
<dbReference type="Pfam" id="PF18962">
    <property type="entry name" value="Por_Secre_tail"/>
    <property type="match status" value="1"/>
</dbReference>
<evidence type="ECO:0000313" key="4">
    <source>
        <dbReference type="Proteomes" id="UP000305848"/>
    </source>
</evidence>
<dbReference type="OrthoDB" id="629211at2"/>
<keyword evidence="4" id="KW-1185">Reference proteome</keyword>
<accession>A0A4V5UUC8</accession>
<dbReference type="Gene3D" id="2.60.40.10">
    <property type="entry name" value="Immunoglobulins"/>
    <property type="match status" value="1"/>
</dbReference>
<dbReference type="AlphaFoldDB" id="A0A4V5UUC8"/>
<dbReference type="InterPro" id="IPR026444">
    <property type="entry name" value="Secre_tail"/>
</dbReference>
<feature type="signal peptide" evidence="1">
    <location>
        <begin position="1"/>
        <end position="30"/>
    </location>
</feature>
<evidence type="ECO:0000259" key="2">
    <source>
        <dbReference type="Pfam" id="PF18962"/>
    </source>
</evidence>
<feature type="domain" description="Secretion system C-terminal sorting" evidence="2">
    <location>
        <begin position="325"/>
        <end position="385"/>
    </location>
</feature>
<proteinExistence type="predicted"/>
<protein>
    <submittedName>
        <fullName evidence="3">T9SS type A sorting domain-containing protein</fullName>
    </submittedName>
</protein>
<evidence type="ECO:0000256" key="1">
    <source>
        <dbReference type="SAM" id="SignalP"/>
    </source>
</evidence>
<dbReference type="EMBL" id="SZQL01000007">
    <property type="protein sequence ID" value="TKK68573.1"/>
    <property type="molecule type" value="Genomic_DNA"/>
</dbReference>